<sequence length="116" mass="12174">MRLQILISFLATCLPELALGTPALSLVVRRRSIYGSSFDPPMEERREGDETISRENRRIAGGSAGNGEDLSPPKSSRVPATHVGIGGSAGKSSSSEQSLSGPSGAQQRSFSATDAR</sequence>
<keyword evidence="2" id="KW-0732">Signal</keyword>
<dbReference type="EMBL" id="GL732523">
    <property type="protein sequence ID" value="EFX89918.1"/>
    <property type="molecule type" value="Genomic_DNA"/>
</dbReference>
<keyword evidence="4" id="KW-1185">Reference proteome</keyword>
<dbReference type="AlphaFoldDB" id="E9FRW6"/>
<evidence type="ECO:0000313" key="4">
    <source>
        <dbReference type="Proteomes" id="UP000000305"/>
    </source>
</evidence>
<accession>E9FRW6</accession>
<feature type="compositionally biased region" description="Low complexity" evidence="1">
    <location>
        <begin position="90"/>
        <end position="104"/>
    </location>
</feature>
<dbReference type="KEGG" id="dpx:DAPPUDRAFT_232090"/>
<feature type="region of interest" description="Disordered" evidence="1">
    <location>
        <begin position="35"/>
        <end position="116"/>
    </location>
</feature>
<name>E9FRW6_DAPPU</name>
<protein>
    <submittedName>
        <fullName evidence="3">Uncharacterized protein</fullName>
    </submittedName>
</protein>
<evidence type="ECO:0000256" key="1">
    <source>
        <dbReference type="SAM" id="MobiDB-lite"/>
    </source>
</evidence>
<feature type="compositionally biased region" description="Polar residues" evidence="1">
    <location>
        <begin position="105"/>
        <end position="116"/>
    </location>
</feature>
<gene>
    <name evidence="3" type="ORF">DAPPUDRAFT_232090</name>
</gene>
<feature type="chain" id="PRO_5003236718" evidence="2">
    <location>
        <begin position="21"/>
        <end position="116"/>
    </location>
</feature>
<organism evidence="3 4">
    <name type="scientific">Daphnia pulex</name>
    <name type="common">Water flea</name>
    <dbReference type="NCBI Taxonomy" id="6669"/>
    <lineage>
        <taxon>Eukaryota</taxon>
        <taxon>Metazoa</taxon>
        <taxon>Ecdysozoa</taxon>
        <taxon>Arthropoda</taxon>
        <taxon>Crustacea</taxon>
        <taxon>Branchiopoda</taxon>
        <taxon>Diplostraca</taxon>
        <taxon>Cladocera</taxon>
        <taxon>Anomopoda</taxon>
        <taxon>Daphniidae</taxon>
        <taxon>Daphnia</taxon>
    </lineage>
</organism>
<evidence type="ECO:0000256" key="2">
    <source>
        <dbReference type="SAM" id="SignalP"/>
    </source>
</evidence>
<dbReference type="InParanoid" id="E9FRW6"/>
<dbReference type="Proteomes" id="UP000000305">
    <property type="component" value="Unassembled WGS sequence"/>
</dbReference>
<feature type="compositionally biased region" description="Basic and acidic residues" evidence="1">
    <location>
        <begin position="42"/>
        <end position="58"/>
    </location>
</feature>
<proteinExistence type="predicted"/>
<feature type="signal peptide" evidence="2">
    <location>
        <begin position="1"/>
        <end position="20"/>
    </location>
</feature>
<evidence type="ECO:0000313" key="3">
    <source>
        <dbReference type="EMBL" id="EFX89918.1"/>
    </source>
</evidence>
<reference evidence="3 4" key="1">
    <citation type="journal article" date="2011" name="Science">
        <title>The ecoresponsive genome of Daphnia pulex.</title>
        <authorList>
            <person name="Colbourne J.K."/>
            <person name="Pfrender M.E."/>
            <person name="Gilbert D."/>
            <person name="Thomas W.K."/>
            <person name="Tucker A."/>
            <person name="Oakley T.H."/>
            <person name="Tokishita S."/>
            <person name="Aerts A."/>
            <person name="Arnold G.J."/>
            <person name="Basu M.K."/>
            <person name="Bauer D.J."/>
            <person name="Caceres C.E."/>
            <person name="Carmel L."/>
            <person name="Casola C."/>
            <person name="Choi J.H."/>
            <person name="Detter J.C."/>
            <person name="Dong Q."/>
            <person name="Dusheyko S."/>
            <person name="Eads B.D."/>
            <person name="Frohlich T."/>
            <person name="Geiler-Samerotte K.A."/>
            <person name="Gerlach D."/>
            <person name="Hatcher P."/>
            <person name="Jogdeo S."/>
            <person name="Krijgsveld J."/>
            <person name="Kriventseva E.V."/>
            <person name="Kultz D."/>
            <person name="Laforsch C."/>
            <person name="Lindquist E."/>
            <person name="Lopez J."/>
            <person name="Manak J.R."/>
            <person name="Muller J."/>
            <person name="Pangilinan J."/>
            <person name="Patwardhan R.P."/>
            <person name="Pitluck S."/>
            <person name="Pritham E.J."/>
            <person name="Rechtsteiner A."/>
            <person name="Rho M."/>
            <person name="Rogozin I.B."/>
            <person name="Sakarya O."/>
            <person name="Salamov A."/>
            <person name="Schaack S."/>
            <person name="Shapiro H."/>
            <person name="Shiga Y."/>
            <person name="Skalitzky C."/>
            <person name="Smith Z."/>
            <person name="Souvorov A."/>
            <person name="Sung W."/>
            <person name="Tang Z."/>
            <person name="Tsuchiya D."/>
            <person name="Tu H."/>
            <person name="Vos H."/>
            <person name="Wang M."/>
            <person name="Wolf Y.I."/>
            <person name="Yamagata H."/>
            <person name="Yamada T."/>
            <person name="Ye Y."/>
            <person name="Shaw J.R."/>
            <person name="Andrews J."/>
            <person name="Crease T.J."/>
            <person name="Tang H."/>
            <person name="Lucas S.M."/>
            <person name="Robertson H.M."/>
            <person name="Bork P."/>
            <person name="Koonin E.V."/>
            <person name="Zdobnov E.M."/>
            <person name="Grigoriev I.V."/>
            <person name="Lynch M."/>
            <person name="Boore J.L."/>
        </authorList>
    </citation>
    <scope>NUCLEOTIDE SEQUENCE [LARGE SCALE GENOMIC DNA]</scope>
</reference>
<dbReference type="HOGENOM" id="CLU_2099276_0_0_1"/>